<protein>
    <submittedName>
        <fullName evidence="3">BZ3500_MvSof-1268-A1-R1_Chr6-2g08553 protein</fullName>
    </submittedName>
</protein>
<organism evidence="3 4">
    <name type="scientific">Microbotryum saponariae</name>
    <dbReference type="NCBI Taxonomy" id="289078"/>
    <lineage>
        <taxon>Eukaryota</taxon>
        <taxon>Fungi</taxon>
        <taxon>Dikarya</taxon>
        <taxon>Basidiomycota</taxon>
        <taxon>Pucciniomycotina</taxon>
        <taxon>Microbotryomycetes</taxon>
        <taxon>Microbotryales</taxon>
        <taxon>Microbotryaceae</taxon>
        <taxon>Microbotryum</taxon>
    </lineage>
</organism>
<proteinExistence type="predicted"/>
<dbReference type="EMBL" id="FMWP01000047">
    <property type="protein sequence ID" value="SCZ93243.1"/>
    <property type="molecule type" value="Genomic_DNA"/>
</dbReference>
<accession>A0A2X0LBM7</accession>
<evidence type="ECO:0000313" key="4">
    <source>
        <dbReference type="Proteomes" id="UP000249723"/>
    </source>
</evidence>
<feature type="compositionally biased region" description="Acidic residues" evidence="1">
    <location>
        <begin position="268"/>
        <end position="281"/>
    </location>
</feature>
<sequence length="836" mass="91850">MTWRWPTQPPPVSQRAESPTKSSIADQTTPPSTFKWDFIDIDAALETYANQILDRAPLPPLQTTREIEEEVLSLQQDLICVRDASVPRTRGGIPNKAFIKPWWTPACTESTSAARKARNRLNRAGATEADKVAARVATNKAKATRRLAERMYWDVRREKMTANDVFKELQAAKGGHGPALVPDLDRGDNTVAKTHNEKVILLRDLWYPRLQPKTPSAPRTRACPGSRHHAPAAPQRSVAGATFHVPDDRPDHSVSYSDHDDATTSSSEMEDETEEMPESMSEDGRSGSADESRDGDDEAEGDREAKPSSARATFSQAAPFSSPSPEARAAAARTSQLSRHGKLSGQQEKDGVSKVVRIAKVAPPPKLYNPLPPSQKADPVSAPSARPSLSTPSSQRSQQEPTPHAELEPDPAAAHAWEERISHAEVLAVFTDPKNSQSVGVDSIPYSLVVALWPLVGDRVVNLYQRCLALGYHPKAWKESLTMVLRKPHKPSYRQPNAYRPIALLSCLGIGLEKVVARRLAWISERYHPLPQEHFGGRSGRSCEDALTLFVDSIKLRWREKLTAAAVLLDVKSAFPSVKADRLIQNLRDHHVPAPIIAFVSSFMDNRSVQILLGNIRSESFSADGCGLPQGSPLSPILFLFYNAGLLTSLRSNQSMSIGWIDDVAILVWGKTKDEVAEAANEAMRKVEAWSASHSAQMDPNKSHVLELTQRMGNALLPPIRLLDTTIPRSETATLLGVRLDDKLRFHAHVSGSAERGSAALNALRALSGSRRGINARYIRQAVIACVHPRLDYASTVWFKPGQTKDLVAMLERVNAEAAKLGPGRTRDTKSTGHVE</sequence>
<evidence type="ECO:0000256" key="1">
    <source>
        <dbReference type="SAM" id="MobiDB-lite"/>
    </source>
</evidence>
<feature type="compositionally biased region" description="Pro residues" evidence="1">
    <location>
        <begin position="362"/>
        <end position="373"/>
    </location>
</feature>
<gene>
    <name evidence="3" type="ORF">BZ3500_MVSOF-1268-A1-R1_CHR6-2G08553</name>
</gene>
<evidence type="ECO:0000259" key="2">
    <source>
        <dbReference type="PROSITE" id="PS50878"/>
    </source>
</evidence>
<name>A0A2X0LBM7_9BASI</name>
<dbReference type="Proteomes" id="UP000249723">
    <property type="component" value="Unassembled WGS sequence"/>
</dbReference>
<dbReference type="CDD" id="cd01650">
    <property type="entry name" value="RT_nLTR_like"/>
    <property type="match status" value="1"/>
</dbReference>
<feature type="domain" description="Reverse transcriptase" evidence="2">
    <location>
        <begin position="466"/>
        <end position="740"/>
    </location>
</feature>
<evidence type="ECO:0000313" key="3">
    <source>
        <dbReference type="EMBL" id="SCZ93243.1"/>
    </source>
</evidence>
<dbReference type="PANTHER" id="PTHR33481:SF1">
    <property type="entry name" value="ENDONUCLEASE_EXONUCLEASE_PHOSPHATASE DOMAIN-CONTAINING PROTEIN-RELATED"/>
    <property type="match status" value="1"/>
</dbReference>
<feature type="region of interest" description="Disordered" evidence="1">
    <location>
        <begin position="1"/>
        <end position="29"/>
    </location>
</feature>
<dbReference type="PROSITE" id="PS50878">
    <property type="entry name" value="RT_POL"/>
    <property type="match status" value="1"/>
</dbReference>
<feature type="compositionally biased region" description="Basic and acidic residues" evidence="1">
    <location>
        <begin position="282"/>
        <end position="292"/>
    </location>
</feature>
<feature type="compositionally biased region" description="Basic and acidic residues" evidence="1">
    <location>
        <begin position="245"/>
        <end position="262"/>
    </location>
</feature>
<dbReference type="STRING" id="289078.A0A2X0LBM7"/>
<keyword evidence="4" id="KW-1185">Reference proteome</keyword>
<dbReference type="OrthoDB" id="412006at2759"/>
<feature type="compositionally biased region" description="Low complexity" evidence="1">
    <location>
        <begin position="312"/>
        <end position="336"/>
    </location>
</feature>
<dbReference type="SUPFAM" id="SSF56672">
    <property type="entry name" value="DNA/RNA polymerases"/>
    <property type="match status" value="1"/>
</dbReference>
<feature type="compositionally biased region" description="Polar residues" evidence="1">
    <location>
        <begin position="15"/>
        <end position="29"/>
    </location>
</feature>
<dbReference type="InterPro" id="IPR000477">
    <property type="entry name" value="RT_dom"/>
</dbReference>
<feature type="region of interest" description="Disordered" evidence="1">
    <location>
        <begin position="210"/>
        <end position="412"/>
    </location>
</feature>
<dbReference type="AlphaFoldDB" id="A0A2X0LBM7"/>
<reference evidence="4" key="1">
    <citation type="submission" date="2016-10" db="EMBL/GenBank/DDBJ databases">
        <authorList>
            <person name="Jeantristanb JTB J.-T."/>
            <person name="Ricardo R."/>
        </authorList>
    </citation>
    <scope>NUCLEOTIDE SEQUENCE [LARGE SCALE GENOMIC DNA]</scope>
</reference>
<dbReference type="InterPro" id="IPR043502">
    <property type="entry name" value="DNA/RNA_pol_sf"/>
</dbReference>
<dbReference type="Pfam" id="PF00078">
    <property type="entry name" value="RVT_1"/>
    <property type="match status" value="1"/>
</dbReference>
<feature type="compositionally biased region" description="Polar residues" evidence="1">
    <location>
        <begin position="387"/>
        <end position="401"/>
    </location>
</feature>
<dbReference type="PANTHER" id="PTHR33481">
    <property type="entry name" value="REVERSE TRANSCRIPTASE"/>
    <property type="match status" value="1"/>
</dbReference>